<evidence type="ECO:0000313" key="2">
    <source>
        <dbReference type="EMBL" id="NYE69603.1"/>
    </source>
</evidence>
<feature type="transmembrane region" description="Helical" evidence="1">
    <location>
        <begin position="12"/>
        <end position="33"/>
    </location>
</feature>
<accession>A0A7Y9I3J4</accession>
<sequence>MFITSINPGVTTRFSLISVGAIFLLAGIIRPGAAPV</sequence>
<keyword evidence="1" id="KW-0812">Transmembrane</keyword>
<protein>
    <submittedName>
        <fullName evidence="2">Uncharacterized protein</fullName>
    </submittedName>
</protein>
<keyword evidence="3" id="KW-1185">Reference proteome</keyword>
<evidence type="ECO:0000313" key="3">
    <source>
        <dbReference type="Proteomes" id="UP000569914"/>
    </source>
</evidence>
<dbReference type="Proteomes" id="UP000569914">
    <property type="component" value="Unassembled WGS sequence"/>
</dbReference>
<gene>
    <name evidence="2" type="ORF">BKA15_000932</name>
</gene>
<comment type="caution">
    <text evidence="2">The sequence shown here is derived from an EMBL/GenBank/DDBJ whole genome shotgun (WGS) entry which is preliminary data.</text>
</comment>
<dbReference type="AlphaFoldDB" id="A0A7Y9I3J4"/>
<keyword evidence="1" id="KW-0472">Membrane</keyword>
<reference evidence="2 3" key="1">
    <citation type="submission" date="2020-07" db="EMBL/GenBank/DDBJ databases">
        <title>Sequencing the genomes of 1000 actinobacteria strains.</title>
        <authorList>
            <person name="Klenk H.-P."/>
        </authorList>
    </citation>
    <scope>NUCLEOTIDE SEQUENCE [LARGE SCALE GENOMIC DNA]</scope>
    <source>
        <strain evidence="2 3">DSM 22083</strain>
    </source>
</reference>
<organism evidence="2 3">
    <name type="scientific">Microlunatus parietis</name>
    <dbReference type="NCBI Taxonomy" id="682979"/>
    <lineage>
        <taxon>Bacteria</taxon>
        <taxon>Bacillati</taxon>
        <taxon>Actinomycetota</taxon>
        <taxon>Actinomycetes</taxon>
        <taxon>Propionibacteriales</taxon>
        <taxon>Propionibacteriaceae</taxon>
        <taxon>Microlunatus</taxon>
    </lineage>
</organism>
<name>A0A7Y9I3J4_9ACTN</name>
<keyword evidence="1" id="KW-1133">Transmembrane helix</keyword>
<dbReference type="EMBL" id="JACCBU010000001">
    <property type="protein sequence ID" value="NYE69603.1"/>
    <property type="molecule type" value="Genomic_DNA"/>
</dbReference>
<evidence type="ECO:0000256" key="1">
    <source>
        <dbReference type="SAM" id="Phobius"/>
    </source>
</evidence>
<proteinExistence type="predicted"/>